<dbReference type="PANTHER" id="PTHR13078:SF57">
    <property type="entry name" value="DEHYDRATASE, PUTATIVE (AFU_ORTHOLOGUE AFUA_5G00640)-RELATED"/>
    <property type="match status" value="1"/>
</dbReference>
<accession>A0A166AAX1</accession>
<feature type="compositionally biased region" description="Pro residues" evidence="1">
    <location>
        <begin position="168"/>
        <end position="179"/>
    </location>
</feature>
<dbReference type="STRING" id="1314776.A0A166AAX1"/>
<dbReference type="GO" id="GO:0004300">
    <property type="term" value="F:enoyl-CoA hydratase activity"/>
    <property type="evidence" value="ECO:0007669"/>
    <property type="project" value="TreeGrafter"/>
</dbReference>
<dbReference type="EMBL" id="KV428150">
    <property type="protein sequence ID" value="KZT35154.1"/>
    <property type="molecule type" value="Genomic_DNA"/>
</dbReference>
<dbReference type="Proteomes" id="UP000076798">
    <property type="component" value="Unassembled WGS sequence"/>
</dbReference>
<dbReference type="GO" id="GO:0003857">
    <property type="term" value="F:(3S)-3-hydroxyacyl-CoA dehydrogenase (NAD+) activity"/>
    <property type="evidence" value="ECO:0007669"/>
    <property type="project" value="TreeGrafter"/>
</dbReference>
<dbReference type="GO" id="GO:0006635">
    <property type="term" value="P:fatty acid beta-oxidation"/>
    <property type="evidence" value="ECO:0007669"/>
    <property type="project" value="TreeGrafter"/>
</dbReference>
<sequence>MSIDLAKAVGHEQSDLPVKWNKRDLLLYAVGIGAKATDLQFVYENHPDFAAFPTYPAVLVLKGASEDVSNFGEKAGDPIPGLPRFDPNRIVHGSESLQIIKPIPLVSGDGWKLKRRISGVHENKTGVIVDTEVSLVDPSGDVYAKIFMATFNVAAKATGQKFSKVISSPPPSKAPPKSTPPTHTVTETTSPESAIIYRLSGDFNPLHIDPKIGKFAGFGGPILHGLGTYGYAARAVLDAVGGGVGANLKYFSTRFTSPVKPGDQLETSIWELGPGPDGTVEVAFVTKDLTSGKIVLGGGTAYVKKVTKSKL</sequence>
<dbReference type="InterPro" id="IPR029069">
    <property type="entry name" value="HotDog_dom_sf"/>
</dbReference>
<dbReference type="Pfam" id="PF01575">
    <property type="entry name" value="MaoC_dehydratas"/>
    <property type="match status" value="1"/>
</dbReference>
<dbReference type="Pfam" id="PF22622">
    <property type="entry name" value="MFE-2_hydrat-2_N"/>
    <property type="match status" value="1"/>
</dbReference>
<dbReference type="InterPro" id="IPR002539">
    <property type="entry name" value="MaoC-like_dom"/>
</dbReference>
<feature type="region of interest" description="Disordered" evidence="1">
    <location>
        <begin position="164"/>
        <end position="190"/>
    </location>
</feature>
<gene>
    <name evidence="4" type="ORF">SISSUDRAFT_1131311</name>
</gene>
<dbReference type="GO" id="GO:0044594">
    <property type="term" value="F:17-beta-hydroxysteroid dehydrogenase (NAD+) activity"/>
    <property type="evidence" value="ECO:0007669"/>
    <property type="project" value="TreeGrafter"/>
</dbReference>
<organism evidence="4 5">
    <name type="scientific">Sistotremastrum suecicum HHB10207 ss-3</name>
    <dbReference type="NCBI Taxonomy" id="1314776"/>
    <lineage>
        <taxon>Eukaryota</taxon>
        <taxon>Fungi</taxon>
        <taxon>Dikarya</taxon>
        <taxon>Basidiomycota</taxon>
        <taxon>Agaricomycotina</taxon>
        <taxon>Agaricomycetes</taxon>
        <taxon>Sistotremastrales</taxon>
        <taxon>Sistotremastraceae</taxon>
        <taxon>Sistotremastrum</taxon>
    </lineage>
</organism>
<dbReference type="InterPro" id="IPR054357">
    <property type="entry name" value="MFE-2_N"/>
</dbReference>
<dbReference type="AlphaFoldDB" id="A0A166AAX1"/>
<protein>
    <submittedName>
        <fullName evidence="4">Peroxisomal dehydratase</fullName>
    </submittedName>
</protein>
<dbReference type="PANTHER" id="PTHR13078">
    <property type="entry name" value="PEROXISOMAL MULTIFUNCTIONAL ENZYME TYPE 2-RELATED"/>
    <property type="match status" value="1"/>
</dbReference>
<evidence type="ECO:0000259" key="2">
    <source>
        <dbReference type="Pfam" id="PF01575"/>
    </source>
</evidence>
<feature type="domain" description="Peroxisomal multifunctional enzyme type 2-like N-terminal" evidence="3">
    <location>
        <begin position="20"/>
        <end position="151"/>
    </location>
</feature>
<reference evidence="4 5" key="1">
    <citation type="journal article" date="2016" name="Mol. Biol. Evol.">
        <title>Comparative Genomics of Early-Diverging Mushroom-Forming Fungi Provides Insights into the Origins of Lignocellulose Decay Capabilities.</title>
        <authorList>
            <person name="Nagy L.G."/>
            <person name="Riley R."/>
            <person name="Tritt A."/>
            <person name="Adam C."/>
            <person name="Daum C."/>
            <person name="Floudas D."/>
            <person name="Sun H."/>
            <person name="Yadav J.S."/>
            <person name="Pangilinan J."/>
            <person name="Larsson K.H."/>
            <person name="Matsuura K."/>
            <person name="Barry K."/>
            <person name="Labutti K."/>
            <person name="Kuo R."/>
            <person name="Ohm R.A."/>
            <person name="Bhattacharya S.S."/>
            <person name="Shirouzu T."/>
            <person name="Yoshinaga Y."/>
            <person name="Martin F.M."/>
            <person name="Grigoriev I.V."/>
            <person name="Hibbett D.S."/>
        </authorList>
    </citation>
    <scope>NUCLEOTIDE SEQUENCE [LARGE SCALE GENOMIC DNA]</scope>
    <source>
        <strain evidence="4 5">HHB10207 ss-3</strain>
    </source>
</reference>
<evidence type="ECO:0000256" key="1">
    <source>
        <dbReference type="SAM" id="MobiDB-lite"/>
    </source>
</evidence>
<evidence type="ECO:0000313" key="5">
    <source>
        <dbReference type="Proteomes" id="UP000076798"/>
    </source>
</evidence>
<proteinExistence type="predicted"/>
<keyword evidence="5" id="KW-1185">Reference proteome</keyword>
<dbReference type="OrthoDB" id="60204at2759"/>
<evidence type="ECO:0000313" key="4">
    <source>
        <dbReference type="EMBL" id="KZT35154.1"/>
    </source>
</evidence>
<evidence type="ECO:0000259" key="3">
    <source>
        <dbReference type="Pfam" id="PF22622"/>
    </source>
</evidence>
<dbReference type="Gene3D" id="3.10.129.10">
    <property type="entry name" value="Hotdog Thioesterase"/>
    <property type="match status" value="1"/>
</dbReference>
<feature type="compositionally biased region" description="Low complexity" evidence="1">
    <location>
        <begin position="180"/>
        <end position="190"/>
    </location>
</feature>
<name>A0A166AAX1_9AGAM</name>
<feature type="domain" description="MaoC-like" evidence="2">
    <location>
        <begin position="179"/>
        <end position="273"/>
    </location>
</feature>
<dbReference type="GO" id="GO:0005777">
    <property type="term" value="C:peroxisome"/>
    <property type="evidence" value="ECO:0007669"/>
    <property type="project" value="TreeGrafter"/>
</dbReference>
<dbReference type="CDD" id="cd03448">
    <property type="entry name" value="HDE_HSD"/>
    <property type="match status" value="1"/>
</dbReference>
<dbReference type="SUPFAM" id="SSF54637">
    <property type="entry name" value="Thioesterase/thiol ester dehydrase-isomerase"/>
    <property type="match status" value="2"/>
</dbReference>